<evidence type="ECO:0000256" key="4">
    <source>
        <dbReference type="ARBA" id="ARBA00022741"/>
    </source>
</evidence>
<keyword evidence="3" id="KW-0808">Transferase</keyword>
<evidence type="ECO:0000313" key="12">
    <source>
        <dbReference type="Proteomes" id="UP000649753"/>
    </source>
</evidence>
<keyword evidence="9" id="KW-0812">Transmembrane</keyword>
<sequence length="649" mass="71087">MQQVRIADRYLLLDTVGSGGMGRVWLARDEMLHRSVAIKQVVPPNWMTPEERQELRARTLREARTAARLNHPNVVRIYDVVHADECPWIVMEYVPSRSVQQVLDADGPLTPLRTAELGLAVLAALRAAHRGGVLHRDVKPHNVLIADDGRVVLTDFGLATVDGGDGALTRDGVVLGSPQYVSPERAASGSSTVESDLWSLGATLYAAVEGRSPYRRPTTMATLTALAVAPPDPPKRAGPLRPVLAGLLRRDPRQRLTADEVERLLRRITEPPPRSGRDPLAVARSLARRSPVSPEADQPGPDDPAGTEPDRRQQPRQRRPPNQRPQPEQRAQPNQRLRPNQPLAPHRDDEPDQRRAADPPGAAEQYGGTDQPGSVDRRGAAARHPGPYRPGDRDGPGGPDPNGRPDDPGPPVELWEPSSGGRRRGRHPWWVLATAGVLAVLTGLGTGLVLWNQRGEPATPDASGTHRSTTRVPAAFPCAPPPEESSTVTAAPHPPEERFGLVKNWTWYTDPSGFRIAVPIGWRRYADGPVVCFREPVAGTARTLSIDPTTPATRNAEAYWLAEERRLLGRGALTGYEQVAIGPLDLGAGGATWECRWTNALGDRVQTARMLINTSSRRAYTVSWLTREFDWGVNQSYLRMLQTSFRPAT</sequence>
<keyword evidence="12" id="KW-1185">Reference proteome</keyword>
<dbReference type="SUPFAM" id="SSF56112">
    <property type="entry name" value="Protein kinase-like (PK-like)"/>
    <property type="match status" value="1"/>
</dbReference>
<keyword evidence="9" id="KW-1133">Transmembrane helix</keyword>
<comment type="caution">
    <text evidence="11">The sequence shown here is derived from an EMBL/GenBank/DDBJ whole genome shotgun (WGS) entry which is preliminary data.</text>
</comment>
<dbReference type="Gene3D" id="3.30.200.20">
    <property type="entry name" value="Phosphorylase Kinase, domain 1"/>
    <property type="match status" value="1"/>
</dbReference>
<dbReference type="EMBL" id="JADBEB010000001">
    <property type="protein sequence ID" value="MBE1492015.1"/>
    <property type="molecule type" value="Genomic_DNA"/>
</dbReference>
<dbReference type="RefSeq" id="WP_192770987.1">
    <property type="nucleotide sequence ID" value="NZ_JADBEB010000001.1"/>
</dbReference>
<feature type="compositionally biased region" description="Low complexity" evidence="8">
    <location>
        <begin position="325"/>
        <end position="336"/>
    </location>
</feature>
<dbReference type="AlphaFoldDB" id="A0A927R0V5"/>
<dbReference type="InterPro" id="IPR011009">
    <property type="entry name" value="Kinase-like_dom_sf"/>
</dbReference>
<keyword evidence="2 11" id="KW-0723">Serine/threonine-protein kinase</keyword>
<dbReference type="InterPro" id="IPR017441">
    <property type="entry name" value="Protein_kinase_ATP_BS"/>
</dbReference>
<protein>
    <recommendedName>
        <fullName evidence="1">non-specific serine/threonine protein kinase</fullName>
        <ecNumber evidence="1">2.7.11.1</ecNumber>
    </recommendedName>
</protein>
<feature type="region of interest" description="Disordered" evidence="8">
    <location>
        <begin position="285"/>
        <end position="424"/>
    </location>
</feature>
<evidence type="ECO:0000256" key="8">
    <source>
        <dbReference type="SAM" id="MobiDB-lite"/>
    </source>
</evidence>
<dbReference type="GO" id="GO:0004674">
    <property type="term" value="F:protein serine/threonine kinase activity"/>
    <property type="evidence" value="ECO:0007669"/>
    <property type="project" value="UniProtKB-KW"/>
</dbReference>
<proteinExistence type="predicted"/>
<dbReference type="PROSITE" id="PS00107">
    <property type="entry name" value="PROTEIN_KINASE_ATP"/>
    <property type="match status" value="1"/>
</dbReference>
<keyword evidence="5 11" id="KW-0418">Kinase</keyword>
<dbReference type="Proteomes" id="UP000649753">
    <property type="component" value="Unassembled WGS sequence"/>
</dbReference>
<dbReference type="SMART" id="SM00220">
    <property type="entry name" value="S_TKc"/>
    <property type="match status" value="1"/>
</dbReference>
<evidence type="ECO:0000256" key="1">
    <source>
        <dbReference type="ARBA" id="ARBA00012513"/>
    </source>
</evidence>
<keyword evidence="6 7" id="KW-0067">ATP-binding</keyword>
<dbReference type="PROSITE" id="PS50011">
    <property type="entry name" value="PROTEIN_KINASE_DOM"/>
    <property type="match status" value="1"/>
</dbReference>
<dbReference type="PROSITE" id="PS00108">
    <property type="entry name" value="PROTEIN_KINASE_ST"/>
    <property type="match status" value="1"/>
</dbReference>
<feature type="compositionally biased region" description="Basic and acidic residues" evidence="8">
    <location>
        <begin position="345"/>
        <end position="357"/>
    </location>
</feature>
<feature type="domain" description="Protein kinase" evidence="10">
    <location>
        <begin position="10"/>
        <end position="265"/>
    </location>
</feature>
<gene>
    <name evidence="11" type="ORF">H4W31_007653</name>
</gene>
<feature type="transmembrane region" description="Helical" evidence="9">
    <location>
        <begin position="429"/>
        <end position="451"/>
    </location>
</feature>
<evidence type="ECO:0000259" key="10">
    <source>
        <dbReference type="PROSITE" id="PS50011"/>
    </source>
</evidence>
<evidence type="ECO:0000256" key="2">
    <source>
        <dbReference type="ARBA" id="ARBA00022527"/>
    </source>
</evidence>
<evidence type="ECO:0000256" key="9">
    <source>
        <dbReference type="SAM" id="Phobius"/>
    </source>
</evidence>
<dbReference type="Gene3D" id="1.10.510.10">
    <property type="entry name" value="Transferase(Phosphotransferase) domain 1"/>
    <property type="match status" value="1"/>
</dbReference>
<evidence type="ECO:0000313" key="11">
    <source>
        <dbReference type="EMBL" id="MBE1492015.1"/>
    </source>
</evidence>
<dbReference type="InterPro" id="IPR008271">
    <property type="entry name" value="Ser/Thr_kinase_AS"/>
</dbReference>
<dbReference type="GO" id="GO:0005524">
    <property type="term" value="F:ATP binding"/>
    <property type="evidence" value="ECO:0007669"/>
    <property type="project" value="UniProtKB-UniRule"/>
</dbReference>
<dbReference type="InterPro" id="IPR000719">
    <property type="entry name" value="Prot_kinase_dom"/>
</dbReference>
<dbReference type="CDD" id="cd14014">
    <property type="entry name" value="STKc_PknB_like"/>
    <property type="match status" value="1"/>
</dbReference>
<dbReference type="Pfam" id="PF00069">
    <property type="entry name" value="Pkinase"/>
    <property type="match status" value="1"/>
</dbReference>
<accession>A0A927R0V5</accession>
<evidence type="ECO:0000256" key="6">
    <source>
        <dbReference type="ARBA" id="ARBA00022840"/>
    </source>
</evidence>
<evidence type="ECO:0000256" key="7">
    <source>
        <dbReference type="PROSITE-ProRule" id="PRU10141"/>
    </source>
</evidence>
<evidence type="ECO:0000256" key="3">
    <source>
        <dbReference type="ARBA" id="ARBA00022679"/>
    </source>
</evidence>
<organism evidence="11 12">
    <name type="scientific">Plantactinospora soyae</name>
    <dbReference type="NCBI Taxonomy" id="1544732"/>
    <lineage>
        <taxon>Bacteria</taxon>
        <taxon>Bacillati</taxon>
        <taxon>Actinomycetota</taxon>
        <taxon>Actinomycetes</taxon>
        <taxon>Micromonosporales</taxon>
        <taxon>Micromonosporaceae</taxon>
        <taxon>Plantactinospora</taxon>
    </lineage>
</organism>
<keyword evidence="4 7" id="KW-0547">Nucleotide-binding</keyword>
<dbReference type="EC" id="2.7.11.1" evidence="1"/>
<feature type="region of interest" description="Disordered" evidence="8">
    <location>
        <begin position="455"/>
        <end position="495"/>
    </location>
</feature>
<feature type="binding site" evidence="7">
    <location>
        <position position="39"/>
    </location>
    <ligand>
        <name>ATP</name>
        <dbReference type="ChEBI" id="CHEBI:30616"/>
    </ligand>
</feature>
<dbReference type="PANTHER" id="PTHR43289:SF6">
    <property type="entry name" value="SERINE_THREONINE-PROTEIN KINASE NEKL-3"/>
    <property type="match status" value="1"/>
</dbReference>
<keyword evidence="9" id="KW-0472">Membrane</keyword>
<dbReference type="PANTHER" id="PTHR43289">
    <property type="entry name" value="MITOGEN-ACTIVATED PROTEIN KINASE KINASE KINASE 20-RELATED"/>
    <property type="match status" value="1"/>
</dbReference>
<reference evidence="11" key="1">
    <citation type="submission" date="2020-10" db="EMBL/GenBank/DDBJ databases">
        <title>Sequencing the genomes of 1000 actinobacteria strains.</title>
        <authorList>
            <person name="Klenk H.-P."/>
        </authorList>
    </citation>
    <scope>NUCLEOTIDE SEQUENCE</scope>
    <source>
        <strain evidence="11">DSM 46832</strain>
    </source>
</reference>
<evidence type="ECO:0000256" key="5">
    <source>
        <dbReference type="ARBA" id="ARBA00022777"/>
    </source>
</evidence>
<name>A0A927R0V5_9ACTN</name>